<dbReference type="RefSeq" id="WP_142613189.1">
    <property type="nucleotide sequence ID" value="NZ_VIJZ01000005.1"/>
</dbReference>
<dbReference type="EMBL" id="VIJZ01000005">
    <property type="protein sequence ID" value="TQR98209.1"/>
    <property type="molecule type" value="Genomic_DNA"/>
</dbReference>
<sequence>MKVYIRKGLDHEIANHNFYAAFDGFKQMGFEIRYFENINKLTDHNKEDIVVSYVDDVRTALHIHDIVASEIDYPQELTAYLGRKIWKSKLSFIANNPENWNVFIKPVEDKKFTGVVVRSTKDLVGCSTYGEDPEILCSDIVNFVAEWRCFVRYGNILDIRRYKGNWRAHFDYKVVENVVSQFQAAPKGYAVDFGLTDKGETLLVEVNDGYSLGHYGLFSLDYAKLLSARWAELTSTIDECDF</sequence>
<keyword evidence="3" id="KW-1185">Reference proteome</keyword>
<protein>
    <submittedName>
        <fullName evidence="2">DUF4343 domain-containing protein</fullName>
    </submittedName>
</protein>
<evidence type="ECO:0000313" key="2">
    <source>
        <dbReference type="EMBL" id="TQR98209.1"/>
    </source>
</evidence>
<organism evidence="2 3">
    <name type="scientific">Paenibacillus ottowii</name>
    <dbReference type="NCBI Taxonomy" id="2315729"/>
    <lineage>
        <taxon>Bacteria</taxon>
        <taxon>Bacillati</taxon>
        <taxon>Bacillota</taxon>
        <taxon>Bacilli</taxon>
        <taxon>Bacillales</taxon>
        <taxon>Paenibacillaceae</taxon>
        <taxon>Paenibacillus</taxon>
    </lineage>
</organism>
<gene>
    <name evidence="2" type="ORF">FKV70_13690</name>
</gene>
<proteinExistence type="predicted"/>
<reference evidence="2 3" key="1">
    <citation type="submission" date="2019-07" db="EMBL/GenBank/DDBJ databases">
        <title>Paenibacillus ottowii sp. nov. isolated from a fermentation system processing bovine manure.</title>
        <authorList>
            <person name="Velazquez L.F."/>
            <person name="Rajbanshi S."/>
            <person name="Guan S."/>
            <person name="Hinchee M."/>
            <person name="Welsh A."/>
        </authorList>
    </citation>
    <scope>NUCLEOTIDE SEQUENCE [LARGE SCALE GENOMIC DNA]</scope>
    <source>
        <strain evidence="2 3">MS2379</strain>
    </source>
</reference>
<accession>A0ABY3B9J0</accession>
<dbReference type="Pfam" id="PF18299">
    <property type="entry name" value="R2K_2"/>
    <property type="match status" value="1"/>
</dbReference>
<evidence type="ECO:0000259" key="1">
    <source>
        <dbReference type="Pfam" id="PF18299"/>
    </source>
</evidence>
<evidence type="ECO:0000313" key="3">
    <source>
        <dbReference type="Proteomes" id="UP000319219"/>
    </source>
</evidence>
<dbReference type="Proteomes" id="UP000319219">
    <property type="component" value="Unassembled WGS sequence"/>
</dbReference>
<comment type="caution">
    <text evidence="2">The sequence shown here is derived from an EMBL/GenBank/DDBJ whole genome shotgun (WGS) entry which is preliminary data.</text>
</comment>
<dbReference type="InterPro" id="IPR041261">
    <property type="entry name" value="R2K_2"/>
</dbReference>
<feature type="domain" description="ATP-grasp" evidence="1">
    <location>
        <begin position="80"/>
        <end position="225"/>
    </location>
</feature>
<name>A0ABY3B9J0_9BACL</name>